<evidence type="ECO:0000313" key="2">
    <source>
        <dbReference type="EMBL" id="EDR01886.1"/>
    </source>
</evidence>
<feature type="region of interest" description="Disordered" evidence="1">
    <location>
        <begin position="200"/>
        <end position="224"/>
    </location>
</feature>
<organism evidence="3">
    <name type="scientific">Laccaria bicolor (strain S238N-H82 / ATCC MYA-4686)</name>
    <name type="common">Bicoloured deceiver</name>
    <name type="synonym">Laccaria laccata var. bicolor</name>
    <dbReference type="NCBI Taxonomy" id="486041"/>
    <lineage>
        <taxon>Eukaryota</taxon>
        <taxon>Fungi</taxon>
        <taxon>Dikarya</taxon>
        <taxon>Basidiomycota</taxon>
        <taxon>Agaricomycotina</taxon>
        <taxon>Agaricomycetes</taxon>
        <taxon>Agaricomycetidae</taxon>
        <taxon>Agaricales</taxon>
        <taxon>Agaricineae</taxon>
        <taxon>Hydnangiaceae</taxon>
        <taxon>Laccaria</taxon>
    </lineage>
</organism>
<dbReference type="OrthoDB" id="3060725at2759"/>
<dbReference type="GeneID" id="6083106"/>
<proteinExistence type="predicted"/>
<accession>B0DU51</accession>
<name>B0DU51_LACBS</name>
<feature type="compositionally biased region" description="Polar residues" evidence="1">
    <location>
        <begin position="204"/>
        <end position="222"/>
    </location>
</feature>
<dbReference type="InParanoid" id="B0DU51"/>
<feature type="compositionally biased region" description="Basic and acidic residues" evidence="1">
    <location>
        <begin position="422"/>
        <end position="431"/>
    </location>
</feature>
<dbReference type="Proteomes" id="UP000001194">
    <property type="component" value="Unassembled WGS sequence"/>
</dbReference>
<dbReference type="KEGG" id="lbc:LACBIDRAFT_332879"/>
<protein>
    <submittedName>
        <fullName evidence="2">Predicted protein</fullName>
    </submittedName>
</protein>
<dbReference type="HOGENOM" id="CLU_711874_0_0_1"/>
<dbReference type="EMBL" id="DS547135">
    <property type="protein sequence ID" value="EDR01886.1"/>
    <property type="molecule type" value="Genomic_DNA"/>
</dbReference>
<feature type="compositionally biased region" description="Polar residues" evidence="1">
    <location>
        <begin position="367"/>
        <end position="378"/>
    </location>
</feature>
<gene>
    <name evidence="2" type="ORF">LACBIDRAFT_332879</name>
</gene>
<feature type="compositionally biased region" description="Low complexity" evidence="1">
    <location>
        <begin position="379"/>
        <end position="388"/>
    </location>
</feature>
<keyword evidence="3" id="KW-1185">Reference proteome</keyword>
<dbReference type="RefSeq" id="XP_001887496.1">
    <property type="nucleotide sequence ID" value="XM_001887461.1"/>
</dbReference>
<sequence>MAAQAQAHYAEHVKNGIYESLLENLTTSGTGFLSSCECNTDFFHKTTWGADYQTSTGAEFRFNIFGEIQPESLGTKQGALGDFYIGSQSNPMYITKDSKIKNRFALGVPSNCPTKLSRLYDNQLVALNEVVEFERKQDLEEKKDYVVKEWITASKMDGPGDIITITSPYKYKSPEESEKRVPTIRRVMKRLRDVDVLDIDSHTDASPTESEGATSSHITSTYPEPKVGQLYPPTVLPDYKGKLFRNQECMLVQHEILDIDRKLIPPWDQYSALRTGTLIMATASLHCFTMKIRDVKGNPTGKERKIYQINFHRLLVIDGSVAEVPGFFIHPGYGTEENEYASNSKKEESFADRAMASFKIKKARTNVPSSVQKISTRPSASSSSSHASIKIKPLARSNAGKGKSTLAAHSVEKTPSDNTLLDEDHVMGNDD</sequence>
<feature type="region of interest" description="Disordered" evidence="1">
    <location>
        <begin position="367"/>
        <end position="431"/>
    </location>
</feature>
<reference evidence="2 3" key="1">
    <citation type="journal article" date="2008" name="Nature">
        <title>The genome of Laccaria bicolor provides insights into mycorrhizal symbiosis.</title>
        <authorList>
            <person name="Martin F."/>
            <person name="Aerts A."/>
            <person name="Ahren D."/>
            <person name="Brun A."/>
            <person name="Danchin E.G.J."/>
            <person name="Duchaussoy F."/>
            <person name="Gibon J."/>
            <person name="Kohler A."/>
            <person name="Lindquist E."/>
            <person name="Pereda V."/>
            <person name="Salamov A."/>
            <person name="Shapiro H.J."/>
            <person name="Wuyts J."/>
            <person name="Blaudez D."/>
            <person name="Buee M."/>
            <person name="Brokstein P."/>
            <person name="Canbaeck B."/>
            <person name="Cohen D."/>
            <person name="Courty P.E."/>
            <person name="Coutinho P.M."/>
            <person name="Delaruelle C."/>
            <person name="Detter J.C."/>
            <person name="Deveau A."/>
            <person name="DiFazio S."/>
            <person name="Duplessis S."/>
            <person name="Fraissinet-Tachet L."/>
            <person name="Lucic E."/>
            <person name="Frey-Klett P."/>
            <person name="Fourrey C."/>
            <person name="Feussner I."/>
            <person name="Gay G."/>
            <person name="Grimwood J."/>
            <person name="Hoegger P.J."/>
            <person name="Jain P."/>
            <person name="Kilaru S."/>
            <person name="Labbe J."/>
            <person name="Lin Y.C."/>
            <person name="Legue V."/>
            <person name="Le Tacon F."/>
            <person name="Marmeisse R."/>
            <person name="Melayah D."/>
            <person name="Montanini B."/>
            <person name="Muratet M."/>
            <person name="Nehls U."/>
            <person name="Niculita-Hirzel H."/>
            <person name="Oudot-Le Secq M.P."/>
            <person name="Peter M."/>
            <person name="Quesneville H."/>
            <person name="Rajashekar B."/>
            <person name="Reich M."/>
            <person name="Rouhier N."/>
            <person name="Schmutz J."/>
            <person name="Yin T."/>
            <person name="Chalot M."/>
            <person name="Henrissat B."/>
            <person name="Kuees U."/>
            <person name="Lucas S."/>
            <person name="Van de Peer Y."/>
            <person name="Podila G.K."/>
            <person name="Polle A."/>
            <person name="Pukkila P.J."/>
            <person name="Richardson P.M."/>
            <person name="Rouze P."/>
            <person name="Sanders I.R."/>
            <person name="Stajich J.E."/>
            <person name="Tunlid A."/>
            <person name="Tuskan G."/>
            <person name="Grigoriev I.V."/>
        </authorList>
    </citation>
    <scope>NUCLEOTIDE SEQUENCE [LARGE SCALE GENOMIC DNA]</scope>
    <source>
        <strain evidence="3">S238N-H82 / ATCC MYA-4686</strain>
    </source>
</reference>
<evidence type="ECO:0000313" key="3">
    <source>
        <dbReference type="Proteomes" id="UP000001194"/>
    </source>
</evidence>
<dbReference type="AlphaFoldDB" id="B0DU51"/>
<evidence type="ECO:0000256" key="1">
    <source>
        <dbReference type="SAM" id="MobiDB-lite"/>
    </source>
</evidence>